<sequence>MRPPTLSLVHVILTTSLVASLGHCAYAGARGPLKFQGFLPFLSQSTLGHINHGVCNATLHRYEDAWRHASLDAVDKTCVSHQECLLEGMSELAKSYMASSSLVLGFTPLLFSTLGPSISELSLLSLHRPVLTALLAFGTVGLFQTRALQYDDDAVTGILEKQTALPGTVVTWLRDRRHGQWAASAAQYILAALAVANLCWASWDLGLASGLNFVCQSSYMPIVWTTTPIVVSLPAAVALNTQTRRGANKRDMSFLATFRSEGRLCLGQEPVPPGALTRSASLVFWHWVSAVLGFLHLLTGILIYSSLMFTMTTDAAVIVLRYLVSVLVCRLILIFELAGLQQTHDKRAREGDHDASVDTAHTF</sequence>
<dbReference type="GeneID" id="70296122"/>
<organism evidence="3 4">
    <name type="scientific">Emericellopsis atlantica</name>
    <dbReference type="NCBI Taxonomy" id="2614577"/>
    <lineage>
        <taxon>Eukaryota</taxon>
        <taxon>Fungi</taxon>
        <taxon>Dikarya</taxon>
        <taxon>Ascomycota</taxon>
        <taxon>Pezizomycotina</taxon>
        <taxon>Sordariomycetes</taxon>
        <taxon>Hypocreomycetidae</taxon>
        <taxon>Hypocreales</taxon>
        <taxon>Bionectriaceae</taxon>
        <taxon>Emericellopsis</taxon>
    </lineage>
</organism>
<keyword evidence="4" id="KW-1185">Reference proteome</keyword>
<keyword evidence="2" id="KW-0732">Signal</keyword>
<evidence type="ECO:0000313" key="3">
    <source>
        <dbReference type="EMBL" id="KAG9252259.1"/>
    </source>
</evidence>
<keyword evidence="1" id="KW-0812">Transmembrane</keyword>
<name>A0A9P7ZHL4_9HYPO</name>
<dbReference type="RefSeq" id="XP_046116183.1">
    <property type="nucleotide sequence ID" value="XM_046265219.1"/>
</dbReference>
<evidence type="ECO:0000256" key="1">
    <source>
        <dbReference type="SAM" id="Phobius"/>
    </source>
</evidence>
<feature type="transmembrane region" description="Helical" evidence="1">
    <location>
        <begin position="96"/>
        <end position="118"/>
    </location>
</feature>
<comment type="caution">
    <text evidence="3">The sequence shown here is derived from an EMBL/GenBank/DDBJ whole genome shotgun (WGS) entry which is preliminary data.</text>
</comment>
<gene>
    <name evidence="3" type="ORF">F5Z01DRAFT_676140</name>
</gene>
<evidence type="ECO:0000256" key="2">
    <source>
        <dbReference type="SAM" id="SignalP"/>
    </source>
</evidence>
<dbReference type="Proteomes" id="UP000887229">
    <property type="component" value="Unassembled WGS sequence"/>
</dbReference>
<feature type="chain" id="PRO_5040427422" evidence="2">
    <location>
        <begin position="21"/>
        <end position="363"/>
    </location>
</feature>
<feature type="transmembrane region" description="Helical" evidence="1">
    <location>
        <begin position="223"/>
        <end position="241"/>
    </location>
</feature>
<feature type="transmembrane region" description="Helical" evidence="1">
    <location>
        <begin position="181"/>
        <end position="203"/>
    </location>
</feature>
<feature type="signal peptide" evidence="2">
    <location>
        <begin position="1"/>
        <end position="20"/>
    </location>
</feature>
<dbReference type="OrthoDB" id="3009728at2759"/>
<evidence type="ECO:0000313" key="4">
    <source>
        <dbReference type="Proteomes" id="UP000887229"/>
    </source>
</evidence>
<feature type="transmembrane region" description="Helical" evidence="1">
    <location>
        <begin position="319"/>
        <end position="340"/>
    </location>
</feature>
<feature type="transmembrane region" description="Helical" evidence="1">
    <location>
        <begin position="284"/>
        <end position="307"/>
    </location>
</feature>
<accession>A0A9P7ZHL4</accession>
<reference evidence="3" key="1">
    <citation type="journal article" date="2021" name="IMA Fungus">
        <title>Genomic characterization of three marine fungi, including Emericellopsis atlantica sp. nov. with signatures of a generalist lifestyle and marine biomass degradation.</title>
        <authorList>
            <person name="Hagestad O.C."/>
            <person name="Hou L."/>
            <person name="Andersen J.H."/>
            <person name="Hansen E.H."/>
            <person name="Altermark B."/>
            <person name="Li C."/>
            <person name="Kuhnert E."/>
            <person name="Cox R.J."/>
            <person name="Crous P.W."/>
            <person name="Spatafora J.W."/>
            <person name="Lail K."/>
            <person name="Amirebrahimi M."/>
            <person name="Lipzen A."/>
            <person name="Pangilinan J."/>
            <person name="Andreopoulos W."/>
            <person name="Hayes R.D."/>
            <person name="Ng V."/>
            <person name="Grigoriev I.V."/>
            <person name="Jackson S.A."/>
            <person name="Sutton T.D.S."/>
            <person name="Dobson A.D.W."/>
            <person name="Rama T."/>
        </authorList>
    </citation>
    <scope>NUCLEOTIDE SEQUENCE</scope>
    <source>
        <strain evidence="3">TS7</strain>
    </source>
</reference>
<keyword evidence="1" id="KW-1133">Transmembrane helix</keyword>
<dbReference type="EMBL" id="MU251263">
    <property type="protein sequence ID" value="KAG9252259.1"/>
    <property type="molecule type" value="Genomic_DNA"/>
</dbReference>
<proteinExistence type="predicted"/>
<keyword evidence="1" id="KW-0472">Membrane</keyword>
<dbReference type="AlphaFoldDB" id="A0A9P7ZHL4"/>
<protein>
    <submittedName>
        <fullName evidence="3">Uncharacterized protein</fullName>
    </submittedName>
</protein>